<dbReference type="EMBL" id="JAUEDK010000018">
    <property type="protein sequence ID" value="MDN0075474.1"/>
    <property type="molecule type" value="Genomic_DNA"/>
</dbReference>
<protein>
    <recommendedName>
        <fullName evidence="3">Cell division protein FtsH</fullName>
    </recommendedName>
</protein>
<evidence type="ECO:0000313" key="2">
    <source>
        <dbReference type="Proteomes" id="UP001168540"/>
    </source>
</evidence>
<dbReference type="RefSeq" id="WP_289830092.1">
    <property type="nucleotide sequence ID" value="NZ_JAUEDK010000018.1"/>
</dbReference>
<sequence>MTPHERALKKELLLMKGEALRVKLRMELKLWQRPLANVADGVDAWKEAGTWRLLSGVLAALMPSRRLRSLLRNTSRALIIWRAARRIWSHR</sequence>
<dbReference type="Proteomes" id="UP001168540">
    <property type="component" value="Unassembled WGS sequence"/>
</dbReference>
<accession>A0ABT7XPI0</accession>
<organism evidence="1 2">
    <name type="scientific">Crenobacter oryzisoli</name>
    <dbReference type="NCBI Taxonomy" id="3056844"/>
    <lineage>
        <taxon>Bacteria</taxon>
        <taxon>Pseudomonadati</taxon>
        <taxon>Pseudomonadota</taxon>
        <taxon>Betaproteobacteria</taxon>
        <taxon>Neisseriales</taxon>
        <taxon>Neisseriaceae</taxon>
        <taxon>Crenobacter</taxon>
    </lineage>
</organism>
<evidence type="ECO:0008006" key="3">
    <source>
        <dbReference type="Google" id="ProtNLM"/>
    </source>
</evidence>
<proteinExistence type="predicted"/>
<comment type="caution">
    <text evidence="1">The sequence shown here is derived from an EMBL/GenBank/DDBJ whole genome shotgun (WGS) entry which is preliminary data.</text>
</comment>
<keyword evidence="2" id="KW-1185">Reference proteome</keyword>
<reference evidence="1" key="1">
    <citation type="submission" date="2023-06" db="EMBL/GenBank/DDBJ databases">
        <authorList>
            <person name="Zhang S."/>
        </authorList>
    </citation>
    <scope>NUCLEOTIDE SEQUENCE</scope>
    <source>
        <strain evidence="1">SG2303</strain>
    </source>
</reference>
<gene>
    <name evidence="1" type="ORF">QU481_11280</name>
</gene>
<evidence type="ECO:0000313" key="1">
    <source>
        <dbReference type="EMBL" id="MDN0075474.1"/>
    </source>
</evidence>
<name>A0ABT7XPI0_9NEIS</name>